<gene>
    <name evidence="2" type="ORF">METZ01_LOCUS54520</name>
</gene>
<dbReference type="EMBL" id="UINC01002927">
    <property type="protein sequence ID" value="SVA01666.1"/>
    <property type="molecule type" value="Genomic_DNA"/>
</dbReference>
<organism evidence="2">
    <name type="scientific">marine metagenome</name>
    <dbReference type="NCBI Taxonomy" id="408172"/>
    <lineage>
        <taxon>unclassified sequences</taxon>
        <taxon>metagenomes</taxon>
        <taxon>ecological metagenomes</taxon>
    </lineage>
</organism>
<keyword evidence="1" id="KW-0472">Membrane</keyword>
<name>A0A381SCB8_9ZZZZ</name>
<proteinExistence type="predicted"/>
<dbReference type="AlphaFoldDB" id="A0A381SCB8"/>
<feature type="transmembrane region" description="Helical" evidence="1">
    <location>
        <begin position="58"/>
        <end position="77"/>
    </location>
</feature>
<evidence type="ECO:0000256" key="1">
    <source>
        <dbReference type="SAM" id="Phobius"/>
    </source>
</evidence>
<evidence type="ECO:0008006" key="3">
    <source>
        <dbReference type="Google" id="ProtNLM"/>
    </source>
</evidence>
<reference evidence="2" key="1">
    <citation type="submission" date="2018-05" db="EMBL/GenBank/DDBJ databases">
        <authorList>
            <person name="Lanie J.A."/>
            <person name="Ng W.-L."/>
            <person name="Kazmierczak K.M."/>
            <person name="Andrzejewski T.M."/>
            <person name="Davidsen T.M."/>
            <person name="Wayne K.J."/>
            <person name="Tettelin H."/>
            <person name="Glass J.I."/>
            <person name="Rusch D."/>
            <person name="Podicherti R."/>
            <person name="Tsui H.-C.T."/>
            <person name="Winkler M.E."/>
        </authorList>
    </citation>
    <scope>NUCLEOTIDE SEQUENCE</scope>
</reference>
<protein>
    <recommendedName>
        <fullName evidence="3">Letm1 RBD domain-containing protein</fullName>
    </recommendedName>
</protein>
<sequence length="98" mass="11350">MFGRNIRRALALLKITLEQDSESTKEMLKTYYSYSQGNAKKEDLDKANKQLNVLFKELGFGFITFIPFAPITIPLLVKLAKKHEIDIVPEWFKDSLNK</sequence>
<evidence type="ECO:0000313" key="2">
    <source>
        <dbReference type="EMBL" id="SVA01666.1"/>
    </source>
</evidence>
<keyword evidence="1" id="KW-1133">Transmembrane helix</keyword>
<accession>A0A381SCB8</accession>
<keyword evidence="1" id="KW-0812">Transmembrane</keyword>